<dbReference type="InterPro" id="IPR015422">
    <property type="entry name" value="PyrdxlP-dep_Trfase_small"/>
</dbReference>
<dbReference type="KEGG" id="pht:BLM14_26395"/>
<sequence>MSKLLRQHIPDWTFVRPGGGAFLWVDVGGVNTAAFQQLALRQGVLCTDGDLLSPTRSVLHHLRLAFDQPVESLELGVKRLAAAMANSVRSK</sequence>
<name>A0A2N9VYV7_9HYPH</name>
<protein>
    <recommendedName>
        <fullName evidence="3">Aminotransferase class I/classII domain-containing protein</fullName>
    </recommendedName>
</protein>
<evidence type="ECO:0008006" key="3">
    <source>
        <dbReference type="Google" id="ProtNLM"/>
    </source>
</evidence>
<proteinExistence type="predicted"/>
<keyword evidence="2" id="KW-1185">Reference proteome</keyword>
<dbReference type="SUPFAM" id="SSF53383">
    <property type="entry name" value="PLP-dependent transferases"/>
    <property type="match status" value="1"/>
</dbReference>
<dbReference type="EMBL" id="MZMT01000028">
    <property type="protein sequence ID" value="PIO44675.1"/>
    <property type="molecule type" value="Genomic_DNA"/>
</dbReference>
<dbReference type="Proteomes" id="UP000232163">
    <property type="component" value="Unassembled WGS sequence"/>
</dbReference>
<dbReference type="InterPro" id="IPR015424">
    <property type="entry name" value="PyrdxlP-dep_Trfase"/>
</dbReference>
<evidence type="ECO:0000313" key="1">
    <source>
        <dbReference type="EMBL" id="PIO44675.1"/>
    </source>
</evidence>
<comment type="caution">
    <text evidence="1">The sequence shown here is derived from an EMBL/GenBank/DDBJ whole genome shotgun (WGS) entry which is preliminary data.</text>
</comment>
<dbReference type="AlphaFoldDB" id="A0A2N9VYV7"/>
<reference evidence="2" key="1">
    <citation type="journal article" date="2017" name="Int J Environ Stud">
        <title>Does the Miocene-Pliocene relict legume Oxytropis triphylla form nitrogen-fixing nodules with a combination of bacterial strains?</title>
        <authorList>
            <person name="Safronova V."/>
            <person name="Belimov A."/>
            <person name="Sazanova A."/>
            <person name="Kuznetsova I."/>
            <person name="Popova J."/>
            <person name="Andronov E."/>
            <person name="Verkhozina A."/>
            <person name="Tikhonovich I."/>
        </authorList>
    </citation>
    <scope>NUCLEOTIDE SEQUENCE [LARGE SCALE GENOMIC DNA]</scope>
    <source>
        <strain evidence="2">Tri-38</strain>
    </source>
</reference>
<gene>
    <name evidence="1" type="ORF">B5P45_12550</name>
</gene>
<dbReference type="Gene3D" id="3.90.1150.10">
    <property type="entry name" value="Aspartate Aminotransferase, domain 1"/>
    <property type="match status" value="1"/>
</dbReference>
<evidence type="ECO:0000313" key="2">
    <source>
        <dbReference type="Proteomes" id="UP000232163"/>
    </source>
</evidence>
<accession>A0A2N9VYV7</accession>
<organism evidence="1 2">
    <name type="scientific">Phyllobacterium zundukense</name>
    <dbReference type="NCBI Taxonomy" id="1867719"/>
    <lineage>
        <taxon>Bacteria</taxon>
        <taxon>Pseudomonadati</taxon>
        <taxon>Pseudomonadota</taxon>
        <taxon>Alphaproteobacteria</taxon>
        <taxon>Hyphomicrobiales</taxon>
        <taxon>Phyllobacteriaceae</taxon>
        <taxon>Phyllobacterium</taxon>
    </lineage>
</organism>